<keyword evidence="10" id="KW-1185">Reference proteome</keyword>
<dbReference type="GO" id="GO:1990904">
    <property type="term" value="C:ribonucleoprotein complex"/>
    <property type="evidence" value="ECO:0007669"/>
    <property type="project" value="UniProtKB-KW"/>
</dbReference>
<evidence type="ECO:0000256" key="3">
    <source>
        <dbReference type="ARBA" id="ARBA00022490"/>
    </source>
</evidence>
<proteinExistence type="inferred from homology"/>
<dbReference type="InterPro" id="IPR036465">
    <property type="entry name" value="vWFA_dom_sf"/>
</dbReference>
<evidence type="ECO:0000313" key="10">
    <source>
        <dbReference type="Proteomes" id="UP000609651"/>
    </source>
</evidence>
<gene>
    <name evidence="9" type="primary">rsr</name>
    <name evidence="9" type="ORF">LzC2_01880</name>
</gene>
<comment type="subcellular location">
    <subcellularLocation>
        <location evidence="1">Cytoplasm</location>
    </subcellularLocation>
</comment>
<reference evidence="9 10" key="1">
    <citation type="journal article" date="2020" name="Syst. Appl. Microbiol.">
        <title>Alienimonas chondri sp. nov., a novel planctomycete isolated from the biofilm of the red alga Chondrus crispus.</title>
        <authorList>
            <person name="Vitorino I."/>
            <person name="Albuquerque L."/>
            <person name="Wiegand S."/>
            <person name="Kallscheuer N."/>
            <person name="da Costa M.S."/>
            <person name="Lobo-da-Cunha A."/>
            <person name="Jogler C."/>
            <person name="Lage O.M."/>
        </authorList>
    </citation>
    <scope>NUCLEOTIDE SEQUENCE [LARGE SCALE GENOMIC DNA]</scope>
    <source>
        <strain evidence="9 10">LzC2</strain>
    </source>
</reference>
<organism evidence="9 10">
    <name type="scientific">Alienimonas chondri</name>
    <dbReference type="NCBI Taxonomy" id="2681879"/>
    <lineage>
        <taxon>Bacteria</taxon>
        <taxon>Pseudomonadati</taxon>
        <taxon>Planctomycetota</taxon>
        <taxon>Planctomycetia</taxon>
        <taxon>Planctomycetales</taxon>
        <taxon>Planctomycetaceae</taxon>
        <taxon>Alienimonas</taxon>
    </lineage>
</organism>
<evidence type="ECO:0000256" key="6">
    <source>
        <dbReference type="ARBA" id="ARBA00023274"/>
    </source>
</evidence>
<feature type="region of interest" description="Disordered" evidence="7">
    <location>
        <begin position="1"/>
        <end position="22"/>
    </location>
</feature>
<dbReference type="SUPFAM" id="SSF140864">
    <property type="entry name" value="TROVE domain-like"/>
    <property type="match status" value="1"/>
</dbReference>
<dbReference type="InterPro" id="IPR040322">
    <property type="entry name" value="TROVE2"/>
</dbReference>
<evidence type="ECO:0000259" key="8">
    <source>
        <dbReference type="PROSITE" id="PS50988"/>
    </source>
</evidence>
<protein>
    <submittedName>
        <fullName evidence="9">60 kDa SS-A/Ro ribonucleoprotein</fullName>
    </submittedName>
</protein>
<evidence type="ECO:0000256" key="7">
    <source>
        <dbReference type="SAM" id="MobiDB-lite"/>
    </source>
</evidence>
<keyword evidence="5" id="KW-0694">RNA-binding</keyword>
<feature type="domain" description="TROVE" evidence="8">
    <location>
        <begin position="23"/>
        <end position="364"/>
    </location>
</feature>
<evidence type="ECO:0000313" key="9">
    <source>
        <dbReference type="EMBL" id="NNJ24138.1"/>
    </source>
</evidence>
<name>A0ABX1V8G8_9PLAN</name>
<evidence type="ECO:0000256" key="4">
    <source>
        <dbReference type="ARBA" id="ARBA00022723"/>
    </source>
</evidence>
<evidence type="ECO:0000256" key="2">
    <source>
        <dbReference type="ARBA" id="ARBA00007814"/>
    </source>
</evidence>
<sequence>MKYPGLTNPRNAPQSAPANARQVKNSAGGYVYELDRWARLDRFLILGSDAPTYYTTARDLTKENRENLDACFALNPHRTAATVAAISEDGRAPKNDPAIFALAVGANHADPNARTAALAVMPRVCRTASHLFAFVNAATSLGRGWGRGLKRAVAAWYAAKSIDRLAYQGVKYRSRYDFDHARLMRLSHPDPRGDAERSVLYRWLANGSVPDGPASQRDKLPAIVRAHETAMAASPRKSLVHLIEAHRLPWEALPTWANADPAVWRAMLPHLGATALLRNLGNMTRIGALAPLSAAEDLVVERLSDAEALKQARVHPLSVLVAQAVYRSGRGVKGKGAWEPNGRVLSALDDAFRTAFDAVEPTGKRFLIGLDVSGSMTASLSGSPLSCREASAALALVTAATEPKCHVVGFTGEGGSRWRFGSPAVAPLPPLNAQASVAEAVQAVSNLPFGPTDCALPMLYALEKRLAVDVFVVLTDNETWCGEVHPSEALRRYRKQTGLDAKLAVVGLTSTGFSIADPRDAGMLDVVGFDTAVPTILSRFATGAF</sequence>
<dbReference type="PANTHER" id="PTHR14202">
    <property type="entry name" value="60 KDA RIBONUCLEOPROTEIN SSA/RO"/>
    <property type="match status" value="1"/>
</dbReference>
<dbReference type="InterPro" id="IPR037214">
    <property type="entry name" value="TROVE_dom_sf"/>
</dbReference>
<dbReference type="EMBL" id="WTPX01000003">
    <property type="protein sequence ID" value="NNJ24138.1"/>
    <property type="molecule type" value="Genomic_DNA"/>
</dbReference>
<dbReference type="PANTHER" id="PTHR14202:SF0">
    <property type="entry name" value="RNA-BINDING PROTEIN RO60"/>
    <property type="match status" value="1"/>
</dbReference>
<dbReference type="PROSITE" id="PS50988">
    <property type="entry name" value="TROVE"/>
    <property type="match status" value="1"/>
</dbReference>
<dbReference type="Pfam" id="PF05731">
    <property type="entry name" value="TROVE"/>
    <property type="match status" value="2"/>
</dbReference>
<dbReference type="Pfam" id="PF25045">
    <property type="entry name" value="vWA_Ro60"/>
    <property type="match status" value="1"/>
</dbReference>
<comment type="similarity">
    <text evidence="2">Belongs to the Ro 60 kDa family.</text>
</comment>
<dbReference type="RefSeq" id="WP_171182732.1">
    <property type="nucleotide sequence ID" value="NZ_WTPX01000003.1"/>
</dbReference>
<dbReference type="InterPro" id="IPR008858">
    <property type="entry name" value="TROVE_dom"/>
</dbReference>
<evidence type="ECO:0000256" key="5">
    <source>
        <dbReference type="ARBA" id="ARBA00022884"/>
    </source>
</evidence>
<keyword evidence="3" id="KW-0963">Cytoplasm</keyword>
<dbReference type="Gene3D" id="3.40.50.410">
    <property type="entry name" value="von Willebrand factor, type A domain"/>
    <property type="match status" value="2"/>
</dbReference>
<accession>A0ABX1V8G8</accession>
<dbReference type="Proteomes" id="UP000609651">
    <property type="component" value="Unassembled WGS sequence"/>
</dbReference>
<dbReference type="SUPFAM" id="SSF53300">
    <property type="entry name" value="vWA-like"/>
    <property type="match status" value="1"/>
</dbReference>
<dbReference type="InterPro" id="IPR056800">
    <property type="entry name" value="vWA_Ro60"/>
</dbReference>
<evidence type="ECO:0000256" key="1">
    <source>
        <dbReference type="ARBA" id="ARBA00004496"/>
    </source>
</evidence>
<feature type="compositionally biased region" description="Polar residues" evidence="7">
    <location>
        <begin position="8"/>
        <end position="22"/>
    </location>
</feature>
<keyword evidence="6 9" id="KW-0687">Ribonucleoprotein</keyword>
<comment type="caution">
    <text evidence="9">The sequence shown here is derived from an EMBL/GenBank/DDBJ whole genome shotgun (WGS) entry which is preliminary data.</text>
</comment>
<keyword evidence="4" id="KW-0479">Metal-binding</keyword>